<dbReference type="Proteomes" id="UP000010482">
    <property type="component" value="Chromosome"/>
</dbReference>
<evidence type="ECO:0000313" key="2">
    <source>
        <dbReference type="Proteomes" id="UP000010482"/>
    </source>
</evidence>
<protein>
    <submittedName>
        <fullName evidence="1">Uncharacterized protein</fullName>
    </submittedName>
</protein>
<keyword evidence="2" id="KW-1185">Reference proteome</keyword>
<sequence>MQEFELTGIVDEQGHITLDKPLIHCKNKRVRAVFVVSEDSFDSSLEDADWEHLSTEEFFRGYSEADAIYDEEL</sequence>
<proteinExistence type="predicted"/>
<dbReference type="OrthoDB" id="573320at2"/>
<dbReference type="KEGG" id="dsl:Dacsa_1171"/>
<name>K9YUT0_DACS8</name>
<reference evidence="1" key="1">
    <citation type="submission" date="2012-04" db="EMBL/GenBank/DDBJ databases">
        <title>Finished genome of Dactylococcopsis salina PCC 8305.</title>
        <authorList>
            <consortium name="US DOE Joint Genome Institute"/>
            <person name="Gugger M."/>
            <person name="Coursin T."/>
            <person name="Rippka R."/>
            <person name="Tandeau De Marsac N."/>
            <person name="Huntemann M."/>
            <person name="Wei C.-L."/>
            <person name="Han J."/>
            <person name="Detter J.C."/>
            <person name="Han C."/>
            <person name="Tapia R."/>
            <person name="Daligault H."/>
            <person name="Chen A."/>
            <person name="Krypides N."/>
            <person name="Mavromatis K."/>
            <person name="Markowitz V."/>
            <person name="Szeto E."/>
            <person name="Ivanova N."/>
            <person name="Ovchinnikova G."/>
            <person name="Pagani I."/>
            <person name="Pati A."/>
            <person name="Goodwin L."/>
            <person name="Peters L."/>
            <person name="Pitluck S."/>
            <person name="Woyke T."/>
            <person name="Kerfeld C."/>
        </authorList>
    </citation>
    <scope>NUCLEOTIDE SEQUENCE [LARGE SCALE GENOMIC DNA]</scope>
    <source>
        <strain evidence="1">PCC 8305</strain>
    </source>
</reference>
<organism evidence="1 2">
    <name type="scientific">Dactylococcopsis salina (strain PCC 8305)</name>
    <name type="common">Myxobactron salinum</name>
    <dbReference type="NCBI Taxonomy" id="13035"/>
    <lineage>
        <taxon>Bacteria</taxon>
        <taxon>Bacillati</taxon>
        <taxon>Cyanobacteriota</taxon>
        <taxon>Cyanophyceae</taxon>
        <taxon>Nodosilineales</taxon>
        <taxon>Cymatolegaceae</taxon>
        <taxon>Dactylococcopsis</taxon>
    </lineage>
</organism>
<dbReference type="HOGENOM" id="CLU_2734451_0_0_3"/>
<dbReference type="eggNOG" id="ENOG502ZHFA">
    <property type="taxonomic scope" value="Bacteria"/>
</dbReference>
<dbReference type="RefSeq" id="WP_015228882.1">
    <property type="nucleotide sequence ID" value="NC_019780.1"/>
</dbReference>
<dbReference type="AlphaFoldDB" id="K9YUT0"/>
<accession>K9YUT0</accession>
<gene>
    <name evidence="1" type="ORF">Dacsa_1171</name>
</gene>
<dbReference type="EMBL" id="CP003944">
    <property type="protein sequence ID" value="AFZ49873.1"/>
    <property type="molecule type" value="Genomic_DNA"/>
</dbReference>
<evidence type="ECO:0000313" key="1">
    <source>
        <dbReference type="EMBL" id="AFZ49873.1"/>
    </source>
</evidence>